<evidence type="ECO:0000256" key="5">
    <source>
        <dbReference type="ARBA" id="ARBA00022597"/>
    </source>
</evidence>
<comment type="subcellular location">
    <subcellularLocation>
        <location evidence="1">Cell inner membrane</location>
        <topology evidence="1">Multi-pass membrane protein</topology>
    </subcellularLocation>
</comment>
<keyword evidence="16" id="KW-1185">Reference proteome</keyword>
<dbReference type="RefSeq" id="WP_103103769.1">
    <property type="nucleotide sequence ID" value="NZ_BDEC01000275.1"/>
</dbReference>
<dbReference type="SUPFAM" id="SSF52794">
    <property type="entry name" value="PTS system IIB component-like"/>
    <property type="match status" value="1"/>
</dbReference>
<feature type="transmembrane region" description="Helical" evidence="11">
    <location>
        <begin position="420"/>
        <end position="439"/>
    </location>
</feature>
<dbReference type="InterPro" id="IPR013011">
    <property type="entry name" value="PTS_EIIB_2"/>
</dbReference>
<feature type="domain" description="PTS EIIB type-2" evidence="13">
    <location>
        <begin position="168"/>
        <end position="264"/>
    </location>
</feature>
<evidence type="ECO:0000256" key="2">
    <source>
        <dbReference type="ARBA" id="ARBA00022448"/>
    </source>
</evidence>
<reference evidence="15 16" key="1">
    <citation type="submission" date="2016-05" db="EMBL/GenBank/DDBJ databases">
        <title>Whole genome sequencing of Tetragenococcus halophilus subsp. halophilus NISL 7118.</title>
        <authorList>
            <person name="Shiwa Y."/>
            <person name="Nishimura I."/>
            <person name="Yoshikawa H."/>
            <person name="Koyama Y."/>
            <person name="Oguma T."/>
        </authorList>
    </citation>
    <scope>NUCLEOTIDE SEQUENCE [LARGE SCALE GENOMIC DNA]</scope>
    <source>
        <strain evidence="15 16">NISL 7118</strain>
    </source>
</reference>
<evidence type="ECO:0008006" key="17">
    <source>
        <dbReference type="Google" id="ProtNLM"/>
    </source>
</evidence>
<feature type="transmembrane region" description="Helical" evidence="11">
    <location>
        <begin position="302"/>
        <end position="324"/>
    </location>
</feature>
<dbReference type="InterPro" id="IPR003352">
    <property type="entry name" value="PTS_EIIC"/>
</dbReference>
<dbReference type="InterPro" id="IPR016152">
    <property type="entry name" value="PTrfase/Anion_transptr"/>
</dbReference>
<evidence type="ECO:0000256" key="8">
    <source>
        <dbReference type="ARBA" id="ARBA00022692"/>
    </source>
</evidence>
<dbReference type="Proteomes" id="UP000236214">
    <property type="component" value="Unassembled WGS sequence"/>
</dbReference>
<feature type="transmembrane region" description="Helical" evidence="11">
    <location>
        <begin position="605"/>
        <end position="625"/>
    </location>
</feature>
<dbReference type="SUPFAM" id="SSF55804">
    <property type="entry name" value="Phoshotransferase/anion transport protein"/>
    <property type="match status" value="1"/>
</dbReference>
<keyword evidence="3" id="KW-1003">Cell membrane</keyword>
<feature type="transmembrane region" description="Helical" evidence="11">
    <location>
        <begin position="336"/>
        <end position="362"/>
    </location>
</feature>
<dbReference type="Pfam" id="PF02302">
    <property type="entry name" value="PTS_IIB"/>
    <property type="match status" value="1"/>
</dbReference>
<dbReference type="NCBIfam" id="TIGR00848">
    <property type="entry name" value="fruA"/>
    <property type="match status" value="1"/>
</dbReference>
<keyword evidence="8 11" id="KW-0812">Transmembrane</keyword>
<feature type="domain" description="PTS EIIC type-2" evidence="14">
    <location>
        <begin position="292"/>
        <end position="621"/>
    </location>
</feature>
<dbReference type="InterPro" id="IPR003501">
    <property type="entry name" value="PTS_EIIB_2/3"/>
</dbReference>
<dbReference type="PROSITE" id="PS51099">
    <property type="entry name" value="PTS_EIIB_TYPE_2"/>
    <property type="match status" value="1"/>
</dbReference>
<feature type="transmembrane region" description="Helical" evidence="11">
    <location>
        <begin position="460"/>
        <end position="478"/>
    </location>
</feature>
<keyword evidence="5" id="KW-0762">Sugar transport</keyword>
<evidence type="ECO:0000256" key="9">
    <source>
        <dbReference type="ARBA" id="ARBA00022989"/>
    </source>
</evidence>
<sequence>MNLANATNQNLIFLNQTFNTKEQVFEFVAEKFVKEGIIGDKESYLSAVFDREKETPTGFENGMAIPHGKSEVVHKAAFAVVQLNSPLEKYESLDPNNQVELLFLLAIPEHEDRGHLDLLAQLATRLSDKNYTEKFKNAKSVSQVLNLLSDNKDEHNDEEQITGDKGLILGITACAAGIAHTYMAAEEISKEASSRGYKAKIEKQGAKGIEGRITKQDIEKAVGIIFAHDVALKETNRFVDLPQVDVNVAEPIKNASKVLDTLFERTKNFVPNNQKDTETFDEEPSKGVWSEIKNSVMTGISYIIPLIIAGGMISTVAVLITQVFGLQEIADQEGSWLYLLNGLGGDLLNTMMLPVLSGYMAYSLADKPGLAPGFAGGLAAITIDSGFLGAMLSGLLAGFVMKWMRENINPKGVFSSFVTFWVYPVIGSLVVGCIMLFLLGRPVAAINNGLISWLDTLQGTNALIMGAVLGMMVSFDLGGPVNKAAYAFCIGAMSNGNFAPYCAFASVKMVSAFSLSAACFLQKELFTEQEREIGTQTWILGLAGITEGAIPFAMGDPIRVIGSFIAGSLVTGAVVMSSGIGLSVPGAGIFSMFLLEGGSNGLMNAVIWLGAALIGAILSTILLIITRRQKLHKHGFTSIFWTHFSRVFFRNESTLENVIISA</sequence>
<dbReference type="PROSITE" id="PS51104">
    <property type="entry name" value="PTS_EIIC_TYPE_2"/>
    <property type="match status" value="1"/>
</dbReference>
<evidence type="ECO:0000256" key="7">
    <source>
        <dbReference type="ARBA" id="ARBA00022683"/>
    </source>
</evidence>
<evidence type="ECO:0000313" key="15">
    <source>
        <dbReference type="EMBL" id="GBD69454.1"/>
    </source>
</evidence>
<dbReference type="PANTHER" id="PTHR30505:SF28">
    <property type="entry name" value="PTS SYSTEM 2-O-ALPHA-MANNOSYL-D-GLYCERATE-SPECIFIC EIIABC COMPONENT"/>
    <property type="match status" value="1"/>
</dbReference>
<accession>A0A2H6CWV2</accession>
<dbReference type="GO" id="GO:0022877">
    <property type="term" value="F:protein-N(PI)-phosphohistidine-fructose phosphotransferase system transporter activity"/>
    <property type="evidence" value="ECO:0007669"/>
    <property type="project" value="InterPro"/>
</dbReference>
<dbReference type="Gene3D" id="3.40.930.10">
    <property type="entry name" value="Mannitol-specific EII, Chain A"/>
    <property type="match status" value="1"/>
</dbReference>
<dbReference type="CDD" id="cd05569">
    <property type="entry name" value="PTS_IIB_fructose"/>
    <property type="match status" value="1"/>
</dbReference>
<dbReference type="Pfam" id="PF02378">
    <property type="entry name" value="PTS_EIIC"/>
    <property type="match status" value="1"/>
</dbReference>
<comment type="caution">
    <text evidence="15">The sequence shown here is derived from an EMBL/GenBank/DDBJ whole genome shotgun (WGS) entry which is preliminary data.</text>
</comment>
<dbReference type="GO" id="GO:0090563">
    <property type="term" value="F:protein-phosphocysteine-sugar phosphotransferase activity"/>
    <property type="evidence" value="ECO:0007669"/>
    <property type="project" value="TreeGrafter"/>
</dbReference>
<dbReference type="GO" id="GO:0009401">
    <property type="term" value="P:phosphoenolpyruvate-dependent sugar phosphotransferase system"/>
    <property type="evidence" value="ECO:0007669"/>
    <property type="project" value="UniProtKB-KW"/>
</dbReference>
<dbReference type="PANTHER" id="PTHR30505">
    <property type="entry name" value="FRUCTOSE-LIKE PERMEASE"/>
    <property type="match status" value="1"/>
</dbReference>
<dbReference type="PROSITE" id="PS51094">
    <property type="entry name" value="PTS_EIIA_TYPE_2"/>
    <property type="match status" value="1"/>
</dbReference>
<evidence type="ECO:0000259" key="14">
    <source>
        <dbReference type="PROSITE" id="PS51104"/>
    </source>
</evidence>
<evidence type="ECO:0000259" key="13">
    <source>
        <dbReference type="PROSITE" id="PS51099"/>
    </source>
</evidence>
<dbReference type="InterPro" id="IPR036095">
    <property type="entry name" value="PTS_EIIB-like_sf"/>
</dbReference>
<evidence type="ECO:0000256" key="11">
    <source>
        <dbReference type="SAM" id="Phobius"/>
    </source>
</evidence>
<feature type="domain" description="PTS EIIA type-2" evidence="12">
    <location>
        <begin position="5"/>
        <end position="151"/>
    </location>
</feature>
<evidence type="ECO:0000256" key="1">
    <source>
        <dbReference type="ARBA" id="ARBA00004429"/>
    </source>
</evidence>
<dbReference type="GO" id="GO:0005351">
    <property type="term" value="F:carbohydrate:proton symporter activity"/>
    <property type="evidence" value="ECO:0007669"/>
    <property type="project" value="InterPro"/>
</dbReference>
<keyword evidence="4" id="KW-0597">Phosphoprotein</keyword>
<dbReference type="Gene3D" id="3.40.50.2300">
    <property type="match status" value="1"/>
</dbReference>
<keyword evidence="2" id="KW-0813">Transport</keyword>
<keyword evidence="6" id="KW-0808">Transferase</keyword>
<evidence type="ECO:0000259" key="12">
    <source>
        <dbReference type="PROSITE" id="PS51094"/>
    </source>
</evidence>
<gene>
    <name evidence="15" type="ORF">TEHN7118_2260</name>
</gene>
<evidence type="ECO:0000256" key="4">
    <source>
        <dbReference type="ARBA" id="ARBA00022553"/>
    </source>
</evidence>
<dbReference type="EMBL" id="BDEC01000275">
    <property type="protein sequence ID" value="GBD69454.1"/>
    <property type="molecule type" value="Genomic_DNA"/>
</dbReference>
<evidence type="ECO:0000256" key="3">
    <source>
        <dbReference type="ARBA" id="ARBA00022475"/>
    </source>
</evidence>
<keyword evidence="7" id="KW-0598">Phosphotransferase system</keyword>
<dbReference type="InterPro" id="IPR004715">
    <property type="entry name" value="PTS_IIA_fruc"/>
</dbReference>
<dbReference type="NCBIfam" id="TIGR01427">
    <property type="entry name" value="PTS_IIC_fructo"/>
    <property type="match status" value="1"/>
</dbReference>
<name>A0A2H6CWV2_TETHA</name>
<protein>
    <recommendedName>
        <fullName evidence="17">PTS 2-O-a-mannosyl-D-glycerate transporter subunit IIABC</fullName>
    </recommendedName>
</protein>
<dbReference type="GO" id="GO:0005886">
    <property type="term" value="C:plasma membrane"/>
    <property type="evidence" value="ECO:0007669"/>
    <property type="project" value="UniProtKB-SubCell"/>
</dbReference>
<keyword evidence="9 11" id="KW-1133">Transmembrane helix</keyword>
<keyword evidence="10 11" id="KW-0472">Membrane</keyword>
<dbReference type="InterPro" id="IPR013014">
    <property type="entry name" value="PTS_EIIC_2"/>
</dbReference>
<dbReference type="Pfam" id="PF00359">
    <property type="entry name" value="PTS_EIIA_2"/>
    <property type="match status" value="1"/>
</dbReference>
<evidence type="ECO:0000256" key="6">
    <source>
        <dbReference type="ARBA" id="ARBA00022679"/>
    </source>
</evidence>
<dbReference type="NCBIfam" id="NF007293">
    <property type="entry name" value="PRK09765.1"/>
    <property type="match status" value="1"/>
</dbReference>
<dbReference type="AlphaFoldDB" id="A0A2H6CWV2"/>
<dbReference type="CDD" id="cd00211">
    <property type="entry name" value="PTS_IIA_fru"/>
    <property type="match status" value="1"/>
</dbReference>
<dbReference type="InterPro" id="IPR050864">
    <property type="entry name" value="Bacterial_PTS_Sugar_Transport"/>
</dbReference>
<proteinExistence type="predicted"/>
<dbReference type="InterPro" id="IPR002178">
    <property type="entry name" value="PTS_EIIA_type-2_dom"/>
</dbReference>
<feature type="transmembrane region" description="Helical" evidence="11">
    <location>
        <begin position="564"/>
        <end position="593"/>
    </location>
</feature>
<feature type="transmembrane region" description="Helical" evidence="11">
    <location>
        <begin position="374"/>
        <end position="400"/>
    </location>
</feature>
<organism evidence="15 16">
    <name type="scientific">Tetragenococcus halophilus subsp. halophilus</name>
    <dbReference type="NCBI Taxonomy" id="1513897"/>
    <lineage>
        <taxon>Bacteria</taxon>
        <taxon>Bacillati</taxon>
        <taxon>Bacillota</taxon>
        <taxon>Bacilli</taxon>
        <taxon>Lactobacillales</taxon>
        <taxon>Enterococcaceae</taxon>
        <taxon>Tetragenococcus</taxon>
    </lineage>
</organism>
<evidence type="ECO:0000313" key="16">
    <source>
        <dbReference type="Proteomes" id="UP000236214"/>
    </source>
</evidence>
<dbReference type="InterPro" id="IPR003353">
    <property type="entry name" value="PTS_IIB_fruc"/>
</dbReference>
<evidence type="ECO:0000256" key="10">
    <source>
        <dbReference type="ARBA" id="ARBA00023136"/>
    </source>
</evidence>
<dbReference type="InterPro" id="IPR006327">
    <property type="entry name" value="PTS_IIC_fruc"/>
</dbReference>